<protein>
    <recommendedName>
        <fullName evidence="1">MATH domain-containing protein</fullName>
    </recommendedName>
</protein>
<name>A0A811NBL5_9POAL</name>
<dbReference type="PANTHER" id="PTHR26379">
    <property type="entry name" value="BTB/POZ AND MATH DOMAIN-CONTAINING PROTEIN 1"/>
    <property type="match status" value="1"/>
</dbReference>
<accession>A0A811NBL5</accession>
<gene>
    <name evidence="2" type="ORF">NCGR_LOCUS14667</name>
</gene>
<dbReference type="Pfam" id="PF22486">
    <property type="entry name" value="MATH_2"/>
    <property type="match status" value="1"/>
</dbReference>
<dbReference type="Proteomes" id="UP000604825">
    <property type="component" value="Unassembled WGS sequence"/>
</dbReference>
<dbReference type="OrthoDB" id="597308at2759"/>
<dbReference type="InterPro" id="IPR045005">
    <property type="entry name" value="BPM1-6"/>
</dbReference>
<organism evidence="2 3">
    <name type="scientific">Miscanthus lutarioriparius</name>
    <dbReference type="NCBI Taxonomy" id="422564"/>
    <lineage>
        <taxon>Eukaryota</taxon>
        <taxon>Viridiplantae</taxon>
        <taxon>Streptophyta</taxon>
        <taxon>Embryophyta</taxon>
        <taxon>Tracheophyta</taxon>
        <taxon>Spermatophyta</taxon>
        <taxon>Magnoliopsida</taxon>
        <taxon>Liliopsida</taxon>
        <taxon>Poales</taxon>
        <taxon>Poaceae</taxon>
        <taxon>PACMAD clade</taxon>
        <taxon>Panicoideae</taxon>
        <taxon>Andropogonodae</taxon>
        <taxon>Andropogoneae</taxon>
        <taxon>Saccharinae</taxon>
        <taxon>Miscanthus</taxon>
    </lineage>
</organism>
<dbReference type="InterPro" id="IPR002083">
    <property type="entry name" value="MATH/TRAF_dom"/>
</dbReference>
<dbReference type="SUPFAM" id="SSF49599">
    <property type="entry name" value="TRAF domain-like"/>
    <property type="match status" value="1"/>
</dbReference>
<proteinExistence type="predicted"/>
<reference evidence="2" key="1">
    <citation type="submission" date="2020-10" db="EMBL/GenBank/DDBJ databases">
        <authorList>
            <person name="Han B."/>
            <person name="Lu T."/>
            <person name="Zhao Q."/>
            <person name="Huang X."/>
            <person name="Zhao Y."/>
        </authorList>
    </citation>
    <scope>NUCLEOTIDE SEQUENCE</scope>
</reference>
<dbReference type="Gene3D" id="2.60.210.10">
    <property type="entry name" value="Apoptosis, Tumor Necrosis Factor Receptor Associated Protein 2, Chain A"/>
    <property type="match status" value="1"/>
</dbReference>
<keyword evidence="3" id="KW-1185">Reference proteome</keyword>
<feature type="domain" description="MATH" evidence="1">
    <location>
        <begin position="21"/>
        <end position="157"/>
    </location>
</feature>
<comment type="caution">
    <text evidence="2">The sequence shown here is derived from an EMBL/GenBank/DDBJ whole genome shotgun (WGS) entry which is preliminary data.</text>
</comment>
<dbReference type="AlphaFoldDB" id="A0A811NBL5"/>
<evidence type="ECO:0000313" key="3">
    <source>
        <dbReference type="Proteomes" id="UP000604825"/>
    </source>
</evidence>
<dbReference type="CDD" id="cd00121">
    <property type="entry name" value="MATH"/>
    <property type="match status" value="1"/>
</dbReference>
<sequence>MPSSTAPEVSVSTVAATATSTGHHMLKIEGYKHLKDIHRNGSCFESCRFEAAGHTWKICCYPNGNRRDAAGCISLFLARDDDEDKEGESAGVVHAEFRFALVYPRSRLLPWPPYAKSTTCTYPSPNSSWGFPGFITVKGLENTGFLKDDCFTVRCDITVVEKSAVKDELVKAADMERLGMLCKCKDDLCKRHHRA</sequence>
<dbReference type="InterPro" id="IPR008974">
    <property type="entry name" value="TRAF-like"/>
</dbReference>
<dbReference type="EMBL" id="CAJGYO010000003">
    <property type="protein sequence ID" value="CAD6221389.1"/>
    <property type="molecule type" value="Genomic_DNA"/>
</dbReference>
<dbReference type="SMART" id="SM00061">
    <property type="entry name" value="MATH"/>
    <property type="match status" value="1"/>
</dbReference>
<dbReference type="PROSITE" id="PS50144">
    <property type="entry name" value="MATH"/>
    <property type="match status" value="1"/>
</dbReference>
<evidence type="ECO:0000259" key="1">
    <source>
        <dbReference type="PROSITE" id="PS50144"/>
    </source>
</evidence>
<dbReference type="PANTHER" id="PTHR26379:SF468">
    <property type="entry name" value="MATH DOMAIN CONTAINING PROTEIN"/>
    <property type="match status" value="1"/>
</dbReference>
<evidence type="ECO:0000313" key="2">
    <source>
        <dbReference type="EMBL" id="CAD6221389.1"/>
    </source>
</evidence>
<dbReference type="GO" id="GO:0016567">
    <property type="term" value="P:protein ubiquitination"/>
    <property type="evidence" value="ECO:0007669"/>
    <property type="project" value="InterPro"/>
</dbReference>